<dbReference type="EMBL" id="LSYV01000006">
    <property type="protein sequence ID" value="KXZ54229.1"/>
    <property type="molecule type" value="Genomic_DNA"/>
</dbReference>
<comment type="caution">
    <text evidence="2">The sequence shown here is derived from an EMBL/GenBank/DDBJ whole genome shotgun (WGS) entry which is preliminary data.</text>
</comment>
<organism evidence="2 3">
    <name type="scientific">Gonium pectorale</name>
    <name type="common">Green alga</name>
    <dbReference type="NCBI Taxonomy" id="33097"/>
    <lineage>
        <taxon>Eukaryota</taxon>
        <taxon>Viridiplantae</taxon>
        <taxon>Chlorophyta</taxon>
        <taxon>core chlorophytes</taxon>
        <taxon>Chlorophyceae</taxon>
        <taxon>CS clade</taxon>
        <taxon>Chlamydomonadales</taxon>
        <taxon>Volvocaceae</taxon>
        <taxon>Gonium</taxon>
    </lineage>
</organism>
<keyword evidence="3" id="KW-1185">Reference proteome</keyword>
<evidence type="ECO:0000313" key="3">
    <source>
        <dbReference type="Proteomes" id="UP000075714"/>
    </source>
</evidence>
<gene>
    <name evidence="2" type="ORF">GPECTOR_5g320</name>
</gene>
<name>A0A150GWP9_GONPE</name>
<dbReference type="OrthoDB" id="545806at2759"/>
<dbReference type="AlphaFoldDB" id="A0A150GWP9"/>
<feature type="compositionally biased region" description="Low complexity" evidence="1">
    <location>
        <begin position="737"/>
        <end position="749"/>
    </location>
</feature>
<reference evidence="3" key="1">
    <citation type="journal article" date="2016" name="Nat. Commun.">
        <title>The Gonium pectorale genome demonstrates co-option of cell cycle regulation during the evolution of multicellularity.</title>
        <authorList>
            <person name="Hanschen E.R."/>
            <person name="Marriage T.N."/>
            <person name="Ferris P.J."/>
            <person name="Hamaji T."/>
            <person name="Toyoda A."/>
            <person name="Fujiyama A."/>
            <person name="Neme R."/>
            <person name="Noguchi H."/>
            <person name="Minakuchi Y."/>
            <person name="Suzuki M."/>
            <person name="Kawai-Toyooka H."/>
            <person name="Smith D.R."/>
            <person name="Sparks H."/>
            <person name="Anderson J."/>
            <person name="Bakaric R."/>
            <person name="Luria V."/>
            <person name="Karger A."/>
            <person name="Kirschner M.W."/>
            <person name="Durand P.M."/>
            <person name="Michod R.E."/>
            <person name="Nozaki H."/>
            <person name="Olson B.J."/>
        </authorList>
    </citation>
    <scope>NUCLEOTIDE SEQUENCE [LARGE SCALE GENOMIC DNA]</scope>
    <source>
        <strain evidence="3">NIES-2863</strain>
    </source>
</reference>
<feature type="region of interest" description="Disordered" evidence="1">
    <location>
        <begin position="643"/>
        <end position="679"/>
    </location>
</feature>
<feature type="region of interest" description="Disordered" evidence="1">
    <location>
        <begin position="737"/>
        <end position="776"/>
    </location>
</feature>
<feature type="compositionally biased region" description="Pro residues" evidence="1">
    <location>
        <begin position="13"/>
        <end position="29"/>
    </location>
</feature>
<proteinExistence type="predicted"/>
<feature type="region of interest" description="Disordered" evidence="1">
    <location>
        <begin position="1"/>
        <end position="55"/>
    </location>
</feature>
<protein>
    <submittedName>
        <fullName evidence="2">Uncharacterized protein</fullName>
    </submittedName>
</protein>
<dbReference type="STRING" id="33097.A0A150GWP9"/>
<evidence type="ECO:0000313" key="2">
    <source>
        <dbReference type="EMBL" id="KXZ54229.1"/>
    </source>
</evidence>
<feature type="compositionally biased region" description="Low complexity" evidence="1">
    <location>
        <begin position="290"/>
        <end position="326"/>
    </location>
</feature>
<accession>A0A150GWP9</accession>
<sequence length="1113" mass="110886">MSALHKQLGLPAVSPPALPPPSSGAPPSTPQRAASEGAPKALSNAGHGSPGAPSSSIEPMLLAAVEAHFPNFGSDDADYLATAACYCLATRRDPKSLLPPLSLHLTDLTSHLCGLAAADARLAAVLQALQRGGAAPTAANASVPAGVLPARVGELLAALRSRHVFRQSESLSRKGERVVSLALEQLLRGMGGGKATTAAGGRSGAGMLLEAWQRADATAAAAGVHAGGGASPKDPFANGGADDGLPVFLFEYELPGDLLGGPVGQRDQFVPTPTAPGALRSTTGGGVVRSSPQPKPLSQQSELQQPQQYAALQGPPLSSAASAPSAVEPPAPAAMLQRRSTEPPAGHLGAAPKSDAVAHVAPGSGALAMEGMWGGGAAALAAEGSSPVGSLDNMRFPLFQRSSNADSLYNQGQGPAAGMAPASTLSASPAGHAGELHVPREIADVWSNAAAGAQSAAAGMTARRGSLTAVSSEYNGLGGLFAMSPTQESSSLWERVASREGMAAAPLGSYDNGLCDTAAGAGMGLRPGAAYPGNRFNEGGAANGGFGGNGSGQGGLVVGSAPPGMPPLFFHPNQGPMCLGGNVHNAQLMDYISWQSSSPELSSSVGGRSAPADEAHAGAWLLARSMGARSAAAGDAAGARPAAAAGASRGSGGTGAQDAATAGGRYPGGGASLSVSEENEEAASVVGGLELDPLALTLESIIGFDPSSQPDLLPKARLNAQAGKGLIAAAAAPKAGTATTANPAPQAPGIFGHGGLQPNGPTADGSSTHSSLDSSDALGATMNGLANGNGHGVLTGWSAMAARGPMLPHAATGSVQLSGTPPVSRGAGGVRPGSSPMQHHGVMPGAGASPQGLAATMAAIGAAAAAAARPGSLGMALGGVGMGGMGLPAGSPPLRDAFGGKLLHPKLTQRVREEICALLRTVPGLKVEDFDDGVLHQLTLKKSEEEAVGALRMLAAENVSGIQHMAAYINHTIKNYHLTGIGGSQGVAAPGGGAGGASLPSATVRANSTPVSSKAILQRLPLRVYKRLEEVINKCSYMEWKHFDAGVVKVMAQLAEIGEDDVFEELELLKSTDLSNVEYMPAYLNKRLNNRLWSRRKMLTSAAAAAAGGGMGP</sequence>
<feature type="region of interest" description="Disordered" evidence="1">
    <location>
        <begin position="263"/>
        <end position="356"/>
    </location>
</feature>
<evidence type="ECO:0000256" key="1">
    <source>
        <dbReference type="SAM" id="MobiDB-lite"/>
    </source>
</evidence>
<feature type="compositionally biased region" description="Low complexity" evidence="1">
    <location>
        <begin position="764"/>
        <end position="776"/>
    </location>
</feature>
<dbReference type="CDD" id="cd21039">
    <property type="entry name" value="NURR"/>
    <property type="match status" value="1"/>
</dbReference>
<dbReference type="Proteomes" id="UP000075714">
    <property type="component" value="Unassembled WGS sequence"/>
</dbReference>
<feature type="region of interest" description="Disordered" evidence="1">
    <location>
        <begin position="818"/>
        <end position="847"/>
    </location>
</feature>
<feature type="compositionally biased region" description="Low complexity" evidence="1">
    <location>
        <begin position="43"/>
        <end position="55"/>
    </location>
</feature>